<dbReference type="Pfam" id="PF18297">
    <property type="entry name" value="NFACT-R_2"/>
    <property type="match status" value="1"/>
</dbReference>
<dbReference type="PANTHER" id="PTHR11933">
    <property type="entry name" value="TRNA 5-METHYLAMINOMETHYL-2-THIOURIDYLATE -METHYLTRANSFERASE"/>
    <property type="match status" value="1"/>
</dbReference>
<name>Q7M837_WOLSU</name>
<dbReference type="eggNOG" id="COG0301">
    <property type="taxonomic scope" value="Bacteria"/>
</dbReference>
<feature type="domain" description="NFACT protein RNA binding" evidence="4">
    <location>
        <begin position="225"/>
        <end position="306"/>
    </location>
</feature>
<dbReference type="GO" id="GO:0032259">
    <property type="term" value="P:methylation"/>
    <property type="evidence" value="ECO:0007669"/>
    <property type="project" value="UniProtKB-KW"/>
</dbReference>
<dbReference type="STRING" id="273121.WS1903"/>
<dbReference type="HOGENOM" id="CLU_053822_0_0_7"/>
<keyword evidence="2" id="KW-0067">ATP-binding</keyword>
<evidence type="ECO:0000313" key="5">
    <source>
        <dbReference type="EMBL" id="CAE10912.1"/>
    </source>
</evidence>
<dbReference type="InterPro" id="IPR059101">
    <property type="entry name" value="NFACT-R_2"/>
</dbReference>
<evidence type="ECO:0000259" key="4">
    <source>
        <dbReference type="Pfam" id="PF18297"/>
    </source>
</evidence>
<keyword evidence="6" id="KW-1185">Reference proteome</keyword>
<evidence type="ECO:0000313" key="6">
    <source>
        <dbReference type="Proteomes" id="UP000000422"/>
    </source>
</evidence>
<keyword evidence="5" id="KW-0489">Methyltransferase</keyword>
<evidence type="ECO:0000256" key="2">
    <source>
        <dbReference type="ARBA" id="ARBA00022840"/>
    </source>
</evidence>
<dbReference type="Proteomes" id="UP000000422">
    <property type="component" value="Chromosome"/>
</dbReference>
<dbReference type="GO" id="GO:0005524">
    <property type="term" value="F:ATP binding"/>
    <property type="evidence" value="ECO:0007669"/>
    <property type="project" value="UniProtKB-KW"/>
</dbReference>
<sequence length="333" mass="37629">MKALALFSGGLDSLLSMKLIQEMGIEVVALHFNIGFGANRDKLEYLQNATAQIGVELRVLDIQEQFFNEVLFNPVHGYGKYFNPCIDCHANMFRHALRLLEGEGASFIISGEVIGQRPKSQRREALHQVENLTQTKGLILRPLSAKLLPPTLAEERGWVDREKLLDIHGRGRDRQLAMAKSYGWVYFEKPGGGCLLTDSHVALKLKDITQRRKPVMEDIALVKNGRYLILPEGARLVISRNQEENRKLERPHPLMDFIHPKDWVGPIALLDKEASLPDRALAGSLTLAYGKHEPNQEYEVMIGKERLTLRPFPSKSEAQRFILGIAQDLPKNP</sequence>
<dbReference type="GO" id="GO:0004810">
    <property type="term" value="F:CCA tRNA nucleotidyltransferase activity"/>
    <property type="evidence" value="ECO:0007669"/>
    <property type="project" value="InterPro"/>
</dbReference>
<dbReference type="Gene3D" id="3.40.50.620">
    <property type="entry name" value="HUPs"/>
    <property type="match status" value="1"/>
</dbReference>
<reference evidence="5 6" key="1">
    <citation type="journal article" date="2003" name="Proc. Natl. Acad. Sci. U.S.A.">
        <title>Complete genome sequence and analysis of Wolinella succinogenes.</title>
        <authorList>
            <person name="Baar C."/>
            <person name="Eppinger M."/>
            <person name="Raddatz G."/>
            <person name="Simon JM."/>
            <person name="Lanz C."/>
            <person name="Klimmek O."/>
            <person name="Nandakumar R."/>
            <person name="Gross R."/>
            <person name="Rosinus A."/>
            <person name="Keller H."/>
            <person name="Jagtap P."/>
            <person name="Linke B."/>
            <person name="Meyer F."/>
            <person name="Lederer H."/>
            <person name="Schuster S.C."/>
        </authorList>
    </citation>
    <scope>NUCLEOTIDE SEQUENCE [LARGE SCALE GENOMIC DNA]</scope>
    <source>
        <strain evidence="6">ATCC 29543 / DSM 1740 / CCUG 13145 / JCM 31913 / LMG 7466 / NCTC 11488 / FDC 602W</strain>
    </source>
</reference>
<organism evidence="6">
    <name type="scientific">Wolinella succinogenes (strain ATCC 29543 / DSM 1740 / CCUG 13145 / JCM 31913 / LMG 7466 / NCTC 11488 / FDC 602W)</name>
    <name type="common">Vibrio succinogenes</name>
    <dbReference type="NCBI Taxonomy" id="273121"/>
    <lineage>
        <taxon>Bacteria</taxon>
        <taxon>Pseudomonadati</taxon>
        <taxon>Campylobacterota</taxon>
        <taxon>Epsilonproteobacteria</taxon>
        <taxon>Campylobacterales</taxon>
        <taxon>Helicobacteraceae</taxon>
        <taxon>Wolinella</taxon>
    </lineage>
</organism>
<keyword evidence="5" id="KW-0808">Transferase</keyword>
<dbReference type="EMBL" id="BX571662">
    <property type="protein sequence ID" value="CAE10912.1"/>
    <property type="molecule type" value="Genomic_DNA"/>
</dbReference>
<dbReference type="Pfam" id="PF02568">
    <property type="entry name" value="ThiI"/>
    <property type="match status" value="1"/>
</dbReference>
<dbReference type="AlphaFoldDB" id="Q7M837"/>
<dbReference type="KEGG" id="wsu:WS1903"/>
<dbReference type="InterPro" id="IPR014729">
    <property type="entry name" value="Rossmann-like_a/b/a_fold"/>
</dbReference>
<feature type="domain" description="Thil AANH" evidence="3">
    <location>
        <begin position="2"/>
        <end position="143"/>
    </location>
</feature>
<proteinExistence type="predicted"/>
<dbReference type="GO" id="GO:0008168">
    <property type="term" value="F:methyltransferase activity"/>
    <property type="evidence" value="ECO:0007669"/>
    <property type="project" value="UniProtKB-KW"/>
</dbReference>
<evidence type="ECO:0000259" key="3">
    <source>
        <dbReference type="Pfam" id="PF02568"/>
    </source>
</evidence>
<dbReference type="PANTHER" id="PTHR11933:SF6">
    <property type="entry name" value="THIL AANH DOMAIN-CONTAINING PROTEIN"/>
    <property type="match status" value="1"/>
</dbReference>
<protein>
    <submittedName>
        <fullName evidence="5">tRNA METHYLTRANSFERASE</fullName>
    </submittedName>
</protein>
<dbReference type="SUPFAM" id="SSF52402">
    <property type="entry name" value="Adenine nucleotide alpha hydrolases-like"/>
    <property type="match status" value="1"/>
</dbReference>
<keyword evidence="1" id="KW-0547">Nucleotide-binding</keyword>
<evidence type="ECO:0000256" key="1">
    <source>
        <dbReference type="ARBA" id="ARBA00022741"/>
    </source>
</evidence>
<accession>Q7M837</accession>
<gene>
    <name evidence="5" type="ordered locus">WS1903</name>
</gene>
<dbReference type="InterPro" id="IPR020536">
    <property type="entry name" value="ThiI_AANH"/>
</dbReference>
<dbReference type="RefSeq" id="WP_011139695.1">
    <property type="nucleotide sequence ID" value="NC_005090.1"/>
</dbReference>